<gene>
    <name evidence="8" type="primary">pcrA_1</name>
    <name evidence="8" type="ORF">L21SP5_00357</name>
</gene>
<dbReference type="EC" id="3.6.4.12" evidence="8"/>
<keyword evidence="9" id="KW-1185">Reference proteome</keyword>
<sequence>MKLLADFHIHSHYSRATSKQLTPEYLEFFGRKKGINLIGTGDFTHPGWLDELQQKLQPAEQGLFKLKEEFRLKEDAPEGVVRFMLTSEISNIYKKYDKTRKVHNVICAPDFRTVHEINNKLESIGGNLKSDGRPILGLDSRDLLEIALEANEHIFFIPAHIWTPWFSALGAKSGFDSIHECYDDLTKYIHAVETGLSTDPAMNWMISELDQFTLLSNSDAHSPDKLGRNANWFDTGLSYDDITEAMKNGGNAGFKGTIDMFPQEGKYHYAGHRKCNVCLNPVEVIEAGGICPVCGKKLTEGVMNRVADLSDRKELRERKNRKPFYSIIPLREMLAGIEGVGPNSKKVGQYYEEVLKTLGNEMHILLEKPVDDISQQGFPLLAEAIERMRARKVYIQEGYDGEYGKITVFKPGEIREMQSGDSLFNEDAQNIDLPEERPLLNFDLEALQRLHHSVHLTRQSVVQEPESPVYEKQHATGPLSALNSSQEKAALHESGPAMVLAGPGTGKTKTLTAHVYSLIHNRLVPQKEIATITFTNKAAGEIKARLADMLQTDEEALQMTTNTFHGLGFIICNEHAEDLQRKPGFMLIDPDETVSILQQITGKKLREVKQSAVQISLYKQNIVSALSDADIQLLDQYEDYLISNNLFDLDDLLYRPVKLLKENREISKQWQQRFSHILVDEYQDTNPVQYELLNQLIDGENSNLYVVGDPNQAIYGFRGASVKYMRRFVADFPQATIYRLQQSYRCSQRILASSANVLSSETSALKGINEGVKIKISAYASGAAEAEGIARKIEVLTGGMGFFSKDSQVVASNDDAEVSLSDIAILMRTRRQSDALKKALKDHHIPFQEAGEEPFWNKTPWSIVVNLLNFRYYQLPHLQKELKAETFSLVQEIPENEPAAETLKFITNRLRADYEFDQTQYQMICSMADGLDCKTFLTRLKTGWGADAIDNKLEAVQLLTMHAAKGLEFDTVFIPGLEDGIMPFHMFREQVDSEEEERLLYVAMTRAKGNLWLSHANQRFLFNQQQKLKVSPFLRRINKALTEQFKEKSSTKQKADGNQLKLF</sequence>
<evidence type="ECO:0000256" key="5">
    <source>
        <dbReference type="PROSITE-ProRule" id="PRU00560"/>
    </source>
</evidence>
<keyword evidence="2 5" id="KW-0378">Hydrolase</keyword>
<evidence type="ECO:0000256" key="3">
    <source>
        <dbReference type="ARBA" id="ARBA00022806"/>
    </source>
</evidence>
<dbReference type="Gene3D" id="3.20.20.140">
    <property type="entry name" value="Metal-dependent hydrolases"/>
    <property type="match status" value="1"/>
</dbReference>
<dbReference type="STRING" id="1307839.L21SP5_00357"/>
<evidence type="ECO:0000313" key="9">
    <source>
        <dbReference type="Proteomes" id="UP000064893"/>
    </source>
</evidence>
<evidence type="ECO:0000259" key="6">
    <source>
        <dbReference type="PROSITE" id="PS51198"/>
    </source>
</evidence>
<dbReference type="GO" id="GO:0003678">
    <property type="term" value="F:DNA helicase activity"/>
    <property type="evidence" value="ECO:0007669"/>
    <property type="project" value="UniProtKB-EC"/>
</dbReference>
<dbReference type="EMBL" id="CP013118">
    <property type="protein sequence ID" value="ALO14036.1"/>
    <property type="molecule type" value="Genomic_DNA"/>
</dbReference>
<accession>A0A0S2HVN7</accession>
<organism evidence="8 9">
    <name type="scientific">Salinivirga cyanobacteriivorans</name>
    <dbReference type="NCBI Taxonomy" id="1307839"/>
    <lineage>
        <taxon>Bacteria</taxon>
        <taxon>Pseudomonadati</taxon>
        <taxon>Bacteroidota</taxon>
        <taxon>Bacteroidia</taxon>
        <taxon>Bacteroidales</taxon>
        <taxon>Salinivirgaceae</taxon>
        <taxon>Salinivirga</taxon>
    </lineage>
</organism>
<dbReference type="SUPFAM" id="SSF52540">
    <property type="entry name" value="P-loop containing nucleoside triphosphate hydrolases"/>
    <property type="match status" value="1"/>
</dbReference>
<feature type="domain" description="UvrD-like helicase C-terminal" evidence="7">
    <location>
        <begin position="741"/>
        <end position="1009"/>
    </location>
</feature>
<dbReference type="CDD" id="cd18807">
    <property type="entry name" value="SF1_C_UvrD"/>
    <property type="match status" value="1"/>
</dbReference>
<dbReference type="PROSITE" id="PS51217">
    <property type="entry name" value="UVRD_HELICASE_CTER"/>
    <property type="match status" value="1"/>
</dbReference>
<dbReference type="GO" id="GO:0016787">
    <property type="term" value="F:hydrolase activity"/>
    <property type="evidence" value="ECO:0007669"/>
    <property type="project" value="UniProtKB-UniRule"/>
</dbReference>
<dbReference type="CDD" id="cd19067">
    <property type="entry name" value="PfuEndoQ-like"/>
    <property type="match status" value="1"/>
</dbReference>
<dbReference type="CDD" id="cd17932">
    <property type="entry name" value="DEXQc_UvrD"/>
    <property type="match status" value="1"/>
</dbReference>
<feature type="domain" description="UvrD-like helicase ATP-binding" evidence="6">
    <location>
        <begin position="480"/>
        <end position="747"/>
    </location>
</feature>
<feature type="binding site" evidence="5">
    <location>
        <begin position="501"/>
        <end position="508"/>
    </location>
    <ligand>
        <name>ATP</name>
        <dbReference type="ChEBI" id="CHEBI:30616"/>
    </ligand>
</feature>
<dbReference type="Gene3D" id="1.10.486.10">
    <property type="entry name" value="PCRA, domain 4"/>
    <property type="match status" value="1"/>
</dbReference>
<keyword evidence="3 5" id="KW-0347">Helicase</keyword>
<dbReference type="OrthoDB" id="9810135at2"/>
<proteinExistence type="predicted"/>
<name>A0A0S2HVN7_9BACT</name>
<dbReference type="InterPro" id="IPR027417">
    <property type="entry name" value="P-loop_NTPase"/>
</dbReference>
<dbReference type="InterPro" id="IPR014016">
    <property type="entry name" value="UvrD-like_ATP-bd"/>
</dbReference>
<dbReference type="PANTHER" id="PTHR40084:SF1">
    <property type="entry name" value="PHOSPHOTRANSFERASE"/>
    <property type="match status" value="1"/>
</dbReference>
<dbReference type="Pfam" id="PF13361">
    <property type="entry name" value="UvrD_C"/>
    <property type="match status" value="2"/>
</dbReference>
<dbReference type="AlphaFoldDB" id="A0A0S2HVN7"/>
<evidence type="ECO:0000256" key="4">
    <source>
        <dbReference type="ARBA" id="ARBA00022840"/>
    </source>
</evidence>
<dbReference type="Gene3D" id="3.40.50.300">
    <property type="entry name" value="P-loop containing nucleotide triphosphate hydrolases"/>
    <property type="match status" value="3"/>
</dbReference>
<dbReference type="InterPro" id="IPR016195">
    <property type="entry name" value="Pol/histidinol_Pase-like"/>
</dbReference>
<dbReference type="SUPFAM" id="SSF89550">
    <property type="entry name" value="PHP domain-like"/>
    <property type="match status" value="1"/>
</dbReference>
<dbReference type="PATRIC" id="fig|1307839.3.peg.390"/>
<dbReference type="PROSITE" id="PS51198">
    <property type="entry name" value="UVRD_HELICASE_ATP_BIND"/>
    <property type="match status" value="1"/>
</dbReference>
<evidence type="ECO:0000256" key="2">
    <source>
        <dbReference type="ARBA" id="ARBA00022801"/>
    </source>
</evidence>
<dbReference type="RefSeq" id="WP_057951625.1">
    <property type="nucleotide sequence ID" value="NZ_CP013118.1"/>
</dbReference>
<evidence type="ECO:0000256" key="1">
    <source>
        <dbReference type="ARBA" id="ARBA00022741"/>
    </source>
</evidence>
<dbReference type="PANTHER" id="PTHR40084">
    <property type="entry name" value="PHOSPHOHYDROLASE, PHP FAMILY"/>
    <property type="match status" value="1"/>
</dbReference>
<dbReference type="GO" id="GO:0005524">
    <property type="term" value="F:ATP binding"/>
    <property type="evidence" value="ECO:0007669"/>
    <property type="project" value="UniProtKB-UniRule"/>
</dbReference>
<dbReference type="KEGG" id="blq:L21SP5_00357"/>
<dbReference type="InterPro" id="IPR014017">
    <property type="entry name" value="DNA_helicase_UvrD-like_C"/>
</dbReference>
<keyword evidence="4 5" id="KW-0067">ATP-binding</keyword>
<protein>
    <submittedName>
        <fullName evidence="8">ATP-dependent DNA helicase PcrA</fullName>
        <ecNumber evidence="8">3.6.4.12</ecNumber>
    </submittedName>
</protein>
<reference evidence="8 9" key="1">
    <citation type="submission" date="2015-11" db="EMBL/GenBank/DDBJ databases">
        <title>Description and complete genome sequence of a novel strain predominating in hypersaline microbial mats and representing a new family of the Bacteriodetes phylum.</title>
        <authorList>
            <person name="Spring S."/>
            <person name="Bunk B."/>
            <person name="Sproer C."/>
            <person name="Klenk H.-P."/>
        </authorList>
    </citation>
    <scope>NUCLEOTIDE SEQUENCE [LARGE SCALE GENOMIC DNA]</scope>
    <source>
        <strain evidence="8 9">L21-Spi-D4</strain>
    </source>
</reference>
<dbReference type="Gene3D" id="1.10.10.160">
    <property type="match status" value="1"/>
</dbReference>
<dbReference type="Proteomes" id="UP000064893">
    <property type="component" value="Chromosome"/>
</dbReference>
<evidence type="ECO:0000259" key="7">
    <source>
        <dbReference type="PROSITE" id="PS51217"/>
    </source>
</evidence>
<evidence type="ECO:0000313" key="8">
    <source>
        <dbReference type="EMBL" id="ALO14036.1"/>
    </source>
</evidence>
<dbReference type="InterPro" id="IPR013986">
    <property type="entry name" value="DExx_box_DNA_helicase_dom_sf"/>
</dbReference>
<dbReference type="Pfam" id="PF00580">
    <property type="entry name" value="UvrD-helicase"/>
    <property type="match status" value="1"/>
</dbReference>
<keyword evidence="1 5" id="KW-0547">Nucleotide-binding</keyword>